<dbReference type="InterPro" id="IPR002204">
    <property type="entry name" value="3-OH-isobutyrate_DH-rel_CS"/>
</dbReference>
<feature type="compositionally biased region" description="Polar residues" evidence="8">
    <location>
        <begin position="384"/>
        <end position="402"/>
    </location>
</feature>
<evidence type="ECO:0000259" key="10">
    <source>
        <dbReference type="Pfam" id="PF14833"/>
    </source>
</evidence>
<reference evidence="11 12" key="3">
    <citation type="journal article" date="2015" name="Genome Announc.">
        <title>Draft Genome Sequence of the Archiascomycetous Yeast Saitoella complicata.</title>
        <authorList>
            <person name="Yamauchi K."/>
            <person name="Kondo S."/>
            <person name="Hamamoto M."/>
            <person name="Takahashi Y."/>
            <person name="Ogura Y."/>
            <person name="Hayashi T."/>
            <person name="Nishida H."/>
        </authorList>
    </citation>
    <scope>NUCLEOTIDE SEQUENCE [LARGE SCALE GENOMIC DNA]</scope>
    <source>
        <strain evidence="11 12">NRRL Y-17804</strain>
    </source>
</reference>
<evidence type="ECO:0000313" key="12">
    <source>
        <dbReference type="Proteomes" id="UP000033140"/>
    </source>
</evidence>
<comment type="similarity">
    <text evidence="2">Belongs to the HIBADH-related family. 3-hydroxyisobutyrate dehydrogenase subfamily.</text>
</comment>
<feature type="domain" description="3-hydroxyisobutyrate dehydrogenase-like NAD-binding" evidence="10">
    <location>
        <begin position="218"/>
        <end position="312"/>
    </location>
</feature>
<comment type="catalytic activity">
    <reaction evidence="7">
        <text>3-hydroxy-2-methylpropanoate + NAD(+) = 2-methyl-3-oxopropanoate + NADH + H(+)</text>
        <dbReference type="Rhea" id="RHEA:17681"/>
        <dbReference type="ChEBI" id="CHEBI:11805"/>
        <dbReference type="ChEBI" id="CHEBI:15378"/>
        <dbReference type="ChEBI" id="CHEBI:57540"/>
        <dbReference type="ChEBI" id="CHEBI:57700"/>
        <dbReference type="ChEBI" id="CHEBI:57945"/>
        <dbReference type="EC" id="1.1.1.31"/>
    </reaction>
</comment>
<evidence type="ECO:0000256" key="7">
    <source>
        <dbReference type="ARBA" id="ARBA00049197"/>
    </source>
</evidence>
<evidence type="ECO:0000313" key="11">
    <source>
        <dbReference type="EMBL" id="GAO52579.1"/>
    </source>
</evidence>
<dbReference type="GO" id="GO:0005739">
    <property type="term" value="C:mitochondrion"/>
    <property type="evidence" value="ECO:0007669"/>
    <property type="project" value="TreeGrafter"/>
</dbReference>
<reference evidence="11 12" key="2">
    <citation type="journal article" date="2014" name="J. Gen. Appl. Microbiol.">
        <title>The early diverging ascomycetous budding yeast Saitoella complicata has three histone deacetylases belonging to the Clr6, Hos2, and Rpd3 lineages.</title>
        <authorList>
            <person name="Nishida H."/>
            <person name="Matsumoto T."/>
            <person name="Kondo S."/>
            <person name="Hamamoto M."/>
            <person name="Yoshikawa H."/>
        </authorList>
    </citation>
    <scope>NUCLEOTIDE SEQUENCE [LARGE SCALE GENOMIC DNA]</scope>
    <source>
        <strain evidence="11 12">NRRL Y-17804</strain>
    </source>
</reference>
<feature type="region of interest" description="Disordered" evidence="8">
    <location>
        <begin position="380"/>
        <end position="421"/>
    </location>
</feature>
<evidence type="ECO:0000256" key="8">
    <source>
        <dbReference type="SAM" id="MobiDB-lite"/>
    </source>
</evidence>
<dbReference type="STRING" id="698492.A0A0E9NRT5"/>
<dbReference type="GO" id="GO:0050661">
    <property type="term" value="F:NADP binding"/>
    <property type="evidence" value="ECO:0007669"/>
    <property type="project" value="InterPro"/>
</dbReference>
<dbReference type="PROSITE" id="PS00895">
    <property type="entry name" value="3_HYDROXYISOBUT_DH"/>
    <property type="match status" value="1"/>
</dbReference>
<evidence type="ECO:0000256" key="2">
    <source>
        <dbReference type="ARBA" id="ARBA00006013"/>
    </source>
</evidence>
<keyword evidence="6" id="KW-0520">NAD</keyword>
<dbReference type="GO" id="GO:0006574">
    <property type="term" value="P:L-valine catabolic process"/>
    <property type="evidence" value="ECO:0007669"/>
    <property type="project" value="TreeGrafter"/>
</dbReference>
<dbReference type="InterPro" id="IPR013328">
    <property type="entry name" value="6PGD_dom2"/>
</dbReference>
<dbReference type="PANTHER" id="PTHR22981">
    <property type="entry name" value="3-HYDROXYISOBUTYRATE DEHYDROGENASE-RELATED"/>
    <property type="match status" value="1"/>
</dbReference>
<feature type="domain" description="6-phosphogluconate dehydrogenase NADP-binding" evidence="9">
    <location>
        <begin position="30"/>
        <end position="212"/>
    </location>
</feature>
<evidence type="ECO:0000256" key="1">
    <source>
        <dbReference type="ARBA" id="ARBA00005109"/>
    </source>
</evidence>
<dbReference type="InterPro" id="IPR036291">
    <property type="entry name" value="NAD(P)-bd_dom_sf"/>
</dbReference>
<evidence type="ECO:0000256" key="5">
    <source>
        <dbReference type="ARBA" id="ARBA00023002"/>
    </source>
</evidence>
<accession>A0A0E9NRT5</accession>
<evidence type="ECO:0000256" key="6">
    <source>
        <dbReference type="ARBA" id="ARBA00023027"/>
    </source>
</evidence>
<gene>
    <name evidence="11" type="ORF">G7K_6652-t1</name>
</gene>
<dbReference type="OMA" id="MIGNTEY"/>
<dbReference type="Pfam" id="PF14833">
    <property type="entry name" value="NAD_binding_11"/>
    <property type="match status" value="1"/>
</dbReference>
<protein>
    <recommendedName>
        <fullName evidence="3">3-hydroxyisobutyrate dehydrogenase</fullName>
        <ecNumber evidence="3">1.1.1.31</ecNumber>
    </recommendedName>
</protein>
<evidence type="ECO:0000256" key="3">
    <source>
        <dbReference type="ARBA" id="ARBA00012991"/>
    </source>
</evidence>
<organism evidence="11 12">
    <name type="scientific">Saitoella complicata (strain BCRC 22490 / CBS 7301 / JCM 7358 / NBRC 10748 / NRRL Y-17804)</name>
    <dbReference type="NCBI Taxonomy" id="698492"/>
    <lineage>
        <taxon>Eukaryota</taxon>
        <taxon>Fungi</taxon>
        <taxon>Dikarya</taxon>
        <taxon>Ascomycota</taxon>
        <taxon>Taphrinomycotina</taxon>
        <taxon>Taphrinomycotina incertae sedis</taxon>
        <taxon>Saitoella</taxon>
    </lineage>
</organism>
<sequence length="458" mass="47730">MFLFAVTRRHRPCRSFTSLAPTPVRRGLTYAFIGLGQMGYPMALNLARKSDPSTRLLVHDISGSALRAFKADSVTGEQGAKVEICVNVDDIALGGPSKGEVPSVVMTMLPATQHVESVYTRLISAFPGFRDKTSLKKPITFIDSSTISPRASISLARRMSHLGKFVDAPVSGGTAGANAGTLTFMIGNTEYATPPPPLIESVLKKMGTNLLACGPTPGSGLKTKLVNNYLLAIQQLAIAETLALAEHMDLNPAETNKIINVSTGRSWSSMVNPPVVGGALDGKEVPRARGWTGGFGTALMWKDLGLCLDAVGANVSTANGNGAMMPAAGTPVGSAAMMDGAAWRTRANGARTGTDCLLDARGVKPARSAESGAVAQEAVKLSGAPSSSDFGSLASSEVQESEGTGEAAQAASPHGGQNLPMMDLGMAAAHVWQKATQDPRCAGKDFSSVWRMVVKEGE</sequence>
<keyword evidence="12" id="KW-1185">Reference proteome</keyword>
<evidence type="ECO:0000256" key="4">
    <source>
        <dbReference type="ARBA" id="ARBA00022456"/>
    </source>
</evidence>
<dbReference type="InterPro" id="IPR008927">
    <property type="entry name" value="6-PGluconate_DH-like_C_sf"/>
</dbReference>
<reference evidence="11 12" key="1">
    <citation type="journal article" date="2011" name="J. Gen. Appl. Microbiol.">
        <title>Draft genome sequencing of the enigmatic yeast Saitoella complicata.</title>
        <authorList>
            <person name="Nishida H."/>
            <person name="Hamamoto M."/>
            <person name="Sugiyama J."/>
        </authorList>
    </citation>
    <scope>NUCLEOTIDE SEQUENCE [LARGE SCALE GENOMIC DNA]</scope>
    <source>
        <strain evidence="11 12">NRRL Y-17804</strain>
    </source>
</reference>
<comment type="caution">
    <text evidence="11">The sequence shown here is derived from an EMBL/GenBank/DDBJ whole genome shotgun (WGS) entry which is preliminary data.</text>
</comment>
<dbReference type="GO" id="GO:0008442">
    <property type="term" value="F:3-hydroxyisobutyrate dehydrogenase activity"/>
    <property type="evidence" value="ECO:0007669"/>
    <property type="project" value="UniProtKB-EC"/>
</dbReference>
<proteinExistence type="inferred from homology"/>
<name>A0A0E9NRT5_SAICN</name>
<comment type="pathway">
    <text evidence="1">Amino-acid degradation; L-valine degradation.</text>
</comment>
<dbReference type="SUPFAM" id="SSF51735">
    <property type="entry name" value="NAD(P)-binding Rossmann-fold domains"/>
    <property type="match status" value="1"/>
</dbReference>
<evidence type="ECO:0000259" key="9">
    <source>
        <dbReference type="Pfam" id="PF03446"/>
    </source>
</evidence>
<dbReference type="Pfam" id="PF03446">
    <property type="entry name" value="NAD_binding_2"/>
    <property type="match status" value="1"/>
</dbReference>
<dbReference type="GO" id="GO:0051287">
    <property type="term" value="F:NAD binding"/>
    <property type="evidence" value="ECO:0007669"/>
    <property type="project" value="InterPro"/>
</dbReference>
<dbReference type="EC" id="1.1.1.31" evidence="3"/>
<dbReference type="Gene3D" id="1.10.1040.10">
    <property type="entry name" value="N-(1-d-carboxylethyl)-l-norvaline Dehydrogenase, domain 2"/>
    <property type="match status" value="1"/>
</dbReference>
<dbReference type="Proteomes" id="UP000033140">
    <property type="component" value="Unassembled WGS sequence"/>
</dbReference>
<keyword evidence="4" id="KW-0101">Branched-chain amino acid catabolism</keyword>
<keyword evidence="5" id="KW-0560">Oxidoreductase</keyword>
<dbReference type="EMBL" id="BACD03000074">
    <property type="protein sequence ID" value="GAO52579.1"/>
    <property type="molecule type" value="Genomic_DNA"/>
</dbReference>
<dbReference type="AlphaFoldDB" id="A0A0E9NRT5"/>
<dbReference type="InterPro" id="IPR006115">
    <property type="entry name" value="6PGDH_NADP-bd"/>
</dbReference>
<dbReference type="PANTHER" id="PTHR22981:SF7">
    <property type="entry name" value="3-HYDROXYISOBUTYRATE DEHYDROGENASE, MITOCHONDRIAL"/>
    <property type="match status" value="1"/>
</dbReference>
<dbReference type="SUPFAM" id="SSF48179">
    <property type="entry name" value="6-phosphogluconate dehydrogenase C-terminal domain-like"/>
    <property type="match status" value="1"/>
</dbReference>
<dbReference type="Gene3D" id="3.40.50.720">
    <property type="entry name" value="NAD(P)-binding Rossmann-like Domain"/>
    <property type="match status" value="1"/>
</dbReference>
<dbReference type="InterPro" id="IPR029154">
    <property type="entry name" value="HIBADH-like_NADP-bd"/>
</dbReference>